<name>A0AAN6D4P9_9ASCO</name>
<evidence type="ECO:0000313" key="5">
    <source>
        <dbReference type="Proteomes" id="UP000738402"/>
    </source>
</evidence>
<dbReference type="AlphaFoldDB" id="A0AAN6D4P9"/>
<feature type="region of interest" description="Disordered" evidence="1">
    <location>
        <begin position="44"/>
        <end position="110"/>
    </location>
</feature>
<proteinExistence type="predicted"/>
<protein>
    <submittedName>
        <fullName evidence="2">Uncharacterized protein</fullName>
    </submittedName>
</protein>
<gene>
    <name evidence="2" type="ORF">KL933_003221</name>
    <name evidence="3" type="ORF">KL946_003868</name>
</gene>
<dbReference type="EMBL" id="JAHLUH010000008">
    <property type="protein sequence ID" value="KAG7726938.1"/>
    <property type="molecule type" value="Genomic_DNA"/>
</dbReference>
<dbReference type="Proteomes" id="UP000697297">
    <property type="component" value="Unassembled WGS sequence"/>
</dbReference>
<evidence type="ECO:0000313" key="2">
    <source>
        <dbReference type="EMBL" id="KAG7726938.1"/>
    </source>
</evidence>
<reference evidence="2 4" key="1">
    <citation type="journal article" date="2021" name="G3 (Bethesda)">
        <title>Genomic diversity, chromosomal rearrangements, and interspecies hybridization in the ogataea polymorpha species complex.</title>
        <authorList>
            <person name="Hanson S.J."/>
            <person name="Cinneide E.O."/>
            <person name="Salzberg L.I."/>
            <person name="Wolfe K.H."/>
            <person name="McGowan J."/>
            <person name="Fitzpatrick D.A."/>
            <person name="Matlin K."/>
        </authorList>
    </citation>
    <scope>NUCLEOTIDE SEQUENCE</scope>
    <source>
        <strain evidence="3">81-436-3</strain>
        <strain evidence="2">83-405-1</strain>
    </source>
</reference>
<evidence type="ECO:0000313" key="3">
    <source>
        <dbReference type="EMBL" id="KAG7763767.1"/>
    </source>
</evidence>
<organism evidence="2 5">
    <name type="scientific">Ogataea haglerorum</name>
    <dbReference type="NCBI Taxonomy" id="1937702"/>
    <lineage>
        <taxon>Eukaryota</taxon>
        <taxon>Fungi</taxon>
        <taxon>Dikarya</taxon>
        <taxon>Ascomycota</taxon>
        <taxon>Saccharomycotina</taxon>
        <taxon>Pichiomycetes</taxon>
        <taxon>Pichiales</taxon>
        <taxon>Pichiaceae</taxon>
        <taxon>Ogataea</taxon>
    </lineage>
</organism>
<evidence type="ECO:0000256" key="1">
    <source>
        <dbReference type="SAM" id="MobiDB-lite"/>
    </source>
</evidence>
<feature type="compositionally biased region" description="Polar residues" evidence="1">
    <location>
        <begin position="58"/>
        <end position="67"/>
    </location>
</feature>
<accession>A0AAN6D4P9</accession>
<keyword evidence="4" id="KW-1185">Reference proteome</keyword>
<comment type="caution">
    <text evidence="2">The sequence shown here is derived from an EMBL/GenBank/DDBJ whole genome shotgun (WGS) entry which is preliminary data.</text>
</comment>
<dbReference type="EMBL" id="JAHLUN010000010">
    <property type="protein sequence ID" value="KAG7763767.1"/>
    <property type="molecule type" value="Genomic_DNA"/>
</dbReference>
<sequence>MLNMYLRRSVALVRSLRMYSTEGPAGNDEQLLLDKLRTIPQELNNTAKPKLLKEKNQARSANQSQNKPRIFREKRLQGKKPKAQYSSSKWRSVRDHRKGKTQSDDAYDNQDMKPYVESAMKVFDDLPLKVLRSQNIQPDMSHWKSIVKRLEKAREQRDKLKKCELPEYKLHDLKSLGVIDSSVDNKELKVTWEATDAINDIKSFVKSISYFEPQDPLQYKIKEPSPGELELNKSQMAFSLRSRMLRAISRFSEEHGLALNSTNIGQSQLHGMNKLYPFANPTIPKVGFSKVSDVKSLSKSSGSDFKNIVDTTVRGIRPELKFYKSGQFKTEQSRVNAEVVTHALNSNAQLQVDNIHVSIGRTLIGKGKLADIPQPLPSSK</sequence>
<evidence type="ECO:0000313" key="4">
    <source>
        <dbReference type="Proteomes" id="UP000697297"/>
    </source>
</evidence>
<dbReference type="Proteomes" id="UP000738402">
    <property type="component" value="Unassembled WGS sequence"/>
</dbReference>